<dbReference type="InterPro" id="IPR027417">
    <property type="entry name" value="P-loop_NTPase"/>
</dbReference>
<gene>
    <name evidence="6" type="ORF">EHQ59_00670</name>
</gene>
<dbReference type="InterPro" id="IPR017871">
    <property type="entry name" value="ABC_transporter-like_CS"/>
</dbReference>
<comment type="similarity">
    <text evidence="1">Belongs to the ABC transporter superfamily.</text>
</comment>
<dbReference type="GO" id="GO:0055085">
    <property type="term" value="P:transmembrane transport"/>
    <property type="evidence" value="ECO:0007669"/>
    <property type="project" value="UniProtKB-ARBA"/>
</dbReference>
<dbReference type="PROSITE" id="PS00211">
    <property type="entry name" value="ABC_TRANSPORTER_1"/>
    <property type="match status" value="1"/>
</dbReference>
<evidence type="ECO:0000256" key="3">
    <source>
        <dbReference type="ARBA" id="ARBA00022741"/>
    </source>
</evidence>
<dbReference type="OrthoDB" id="344505at2"/>
<comment type="caution">
    <text evidence="6">The sequence shown here is derived from an EMBL/GenBank/DDBJ whole genome shotgun (WGS) entry which is preliminary data.</text>
</comment>
<dbReference type="GO" id="GO:0016887">
    <property type="term" value="F:ATP hydrolysis activity"/>
    <property type="evidence" value="ECO:0007669"/>
    <property type="project" value="InterPro"/>
</dbReference>
<keyword evidence="2" id="KW-0813">Transport</keyword>
<reference evidence="6" key="1">
    <citation type="journal article" date="2019" name="PLoS Negl. Trop. Dis.">
        <title>Revisiting the worldwide diversity of Leptospira species in the environment.</title>
        <authorList>
            <person name="Vincent A.T."/>
            <person name="Schiettekatte O."/>
            <person name="Bourhy P."/>
            <person name="Veyrier F.J."/>
            <person name="Picardeau M."/>
        </authorList>
    </citation>
    <scope>NUCLEOTIDE SEQUENCE [LARGE SCALE GENOMIC DNA]</scope>
    <source>
        <strain evidence="6">201702454</strain>
    </source>
</reference>
<dbReference type="EMBL" id="RQGG01000005">
    <property type="protein sequence ID" value="TGL56776.1"/>
    <property type="molecule type" value="Genomic_DNA"/>
</dbReference>
<organism evidence="6 7">
    <name type="scientific">Leptospira kemamanensis</name>
    <dbReference type="NCBI Taxonomy" id="2484942"/>
    <lineage>
        <taxon>Bacteria</taxon>
        <taxon>Pseudomonadati</taxon>
        <taxon>Spirochaetota</taxon>
        <taxon>Spirochaetia</taxon>
        <taxon>Leptospirales</taxon>
        <taxon>Leptospiraceae</taxon>
        <taxon>Leptospira</taxon>
    </lineage>
</organism>
<evidence type="ECO:0000313" key="6">
    <source>
        <dbReference type="EMBL" id="TGL56776.1"/>
    </source>
</evidence>
<keyword evidence="3" id="KW-0547">Nucleotide-binding</keyword>
<accession>A0A4R9JWL4</accession>
<evidence type="ECO:0000259" key="5">
    <source>
        <dbReference type="PROSITE" id="PS50893"/>
    </source>
</evidence>
<keyword evidence="4 6" id="KW-0067">ATP-binding</keyword>
<evidence type="ECO:0000256" key="1">
    <source>
        <dbReference type="ARBA" id="ARBA00005417"/>
    </source>
</evidence>
<dbReference type="Proteomes" id="UP000297609">
    <property type="component" value="Unassembled WGS sequence"/>
</dbReference>
<feature type="domain" description="ABC transporter" evidence="5">
    <location>
        <begin position="2"/>
        <end position="244"/>
    </location>
</feature>
<dbReference type="SUPFAM" id="SSF52540">
    <property type="entry name" value="P-loop containing nucleoside triphosphate hydrolases"/>
    <property type="match status" value="1"/>
</dbReference>
<evidence type="ECO:0000313" key="7">
    <source>
        <dbReference type="Proteomes" id="UP000297609"/>
    </source>
</evidence>
<dbReference type="RefSeq" id="WP_135617263.1">
    <property type="nucleotide sequence ID" value="NZ_RQGG01000005.1"/>
</dbReference>
<dbReference type="InterPro" id="IPR003439">
    <property type="entry name" value="ABC_transporter-like_ATP-bd"/>
</dbReference>
<sequence>MLTIKNLSVSIGQRNLFQNISLQAKTNEITGLVGASGSGKSTLFRLALGLLFPSLGYKWQGQMDWKGIPLGEKPVPLLQPVFQDPFGSFSPYGTMRDLLLEPKRIQKHFFLNQEEKEEEWSKIETICQTFDLSLSLLDKTKQELSGGQLQRFAILRSLLANPEYLLLDEPVTALDVLVQKKIAEELKTINREKQLGMLIVSHDIGFLSYMCDRLFVLEDGSITEMGTPKEILKQPKSKLLQQLVAARSHSFVGLTSSSESSN</sequence>
<dbReference type="PROSITE" id="PS50893">
    <property type="entry name" value="ABC_TRANSPORTER_2"/>
    <property type="match status" value="1"/>
</dbReference>
<proteinExistence type="inferred from homology"/>
<dbReference type="GO" id="GO:0005524">
    <property type="term" value="F:ATP binding"/>
    <property type="evidence" value="ECO:0007669"/>
    <property type="project" value="UniProtKB-KW"/>
</dbReference>
<name>A0A4R9JWL4_9LEPT</name>
<dbReference type="PANTHER" id="PTHR43776">
    <property type="entry name" value="TRANSPORT ATP-BINDING PROTEIN"/>
    <property type="match status" value="1"/>
</dbReference>
<dbReference type="CDD" id="cd03257">
    <property type="entry name" value="ABC_NikE_OppD_transporters"/>
    <property type="match status" value="1"/>
</dbReference>
<dbReference type="SMART" id="SM00382">
    <property type="entry name" value="AAA"/>
    <property type="match status" value="1"/>
</dbReference>
<dbReference type="PANTHER" id="PTHR43776:SF7">
    <property type="entry name" value="D,D-DIPEPTIDE TRANSPORT ATP-BINDING PROTEIN DDPF-RELATED"/>
    <property type="match status" value="1"/>
</dbReference>
<evidence type="ECO:0000256" key="4">
    <source>
        <dbReference type="ARBA" id="ARBA00022840"/>
    </source>
</evidence>
<keyword evidence="7" id="KW-1185">Reference proteome</keyword>
<dbReference type="InterPro" id="IPR050319">
    <property type="entry name" value="ABC_transp_ATP-bind"/>
</dbReference>
<dbReference type="AlphaFoldDB" id="A0A4R9JWL4"/>
<dbReference type="Pfam" id="PF00005">
    <property type="entry name" value="ABC_tran"/>
    <property type="match status" value="1"/>
</dbReference>
<evidence type="ECO:0000256" key="2">
    <source>
        <dbReference type="ARBA" id="ARBA00022448"/>
    </source>
</evidence>
<protein>
    <submittedName>
        <fullName evidence="6">ATP-binding cassette domain-containing protein</fullName>
    </submittedName>
</protein>
<dbReference type="InterPro" id="IPR003593">
    <property type="entry name" value="AAA+_ATPase"/>
</dbReference>
<dbReference type="Gene3D" id="3.40.50.300">
    <property type="entry name" value="P-loop containing nucleotide triphosphate hydrolases"/>
    <property type="match status" value="1"/>
</dbReference>